<sequence length="124" mass="13278">MWKEQLQAMRVRARSEQRRAAELEGEVRRLGGSLADVTPANDFGSPEPAPQRRDGAGSGDLGSGGTRGAPSGEKLRDAAGKVFSKVDGRLDGVFDKVEGLGSNLAMRLTRGTGALRERLVREED</sequence>
<proteinExistence type="predicted"/>
<dbReference type="EnsemblProtists" id="EOD34284">
    <property type="protein sequence ID" value="EOD34284"/>
    <property type="gene ID" value="EMIHUDRAFT_352278"/>
</dbReference>
<reference evidence="2" key="2">
    <citation type="submission" date="2024-10" db="UniProtKB">
        <authorList>
            <consortium name="EnsemblProtists"/>
        </authorList>
    </citation>
    <scope>IDENTIFICATION</scope>
</reference>
<organism evidence="2 3">
    <name type="scientific">Emiliania huxleyi (strain CCMP1516)</name>
    <dbReference type="NCBI Taxonomy" id="280463"/>
    <lineage>
        <taxon>Eukaryota</taxon>
        <taxon>Haptista</taxon>
        <taxon>Haptophyta</taxon>
        <taxon>Prymnesiophyceae</taxon>
        <taxon>Isochrysidales</taxon>
        <taxon>Noelaerhabdaceae</taxon>
        <taxon>Emiliania</taxon>
    </lineage>
</organism>
<name>A0A0D3KEU9_EMIH1</name>
<evidence type="ECO:0000313" key="2">
    <source>
        <dbReference type="EnsemblProtists" id="EOD34284"/>
    </source>
</evidence>
<feature type="region of interest" description="Disordered" evidence="1">
    <location>
        <begin position="1"/>
        <end position="76"/>
    </location>
</feature>
<keyword evidence="3" id="KW-1185">Reference proteome</keyword>
<dbReference type="PaxDb" id="2903-EOD34284"/>
<dbReference type="KEGG" id="ehx:EMIHUDRAFT_352278"/>
<dbReference type="AlphaFoldDB" id="A0A0D3KEU9"/>
<reference evidence="3" key="1">
    <citation type="journal article" date="2013" name="Nature">
        <title>Pan genome of the phytoplankton Emiliania underpins its global distribution.</title>
        <authorList>
            <person name="Read B.A."/>
            <person name="Kegel J."/>
            <person name="Klute M.J."/>
            <person name="Kuo A."/>
            <person name="Lefebvre S.C."/>
            <person name="Maumus F."/>
            <person name="Mayer C."/>
            <person name="Miller J."/>
            <person name="Monier A."/>
            <person name="Salamov A."/>
            <person name="Young J."/>
            <person name="Aguilar M."/>
            <person name="Claverie J.M."/>
            <person name="Frickenhaus S."/>
            <person name="Gonzalez K."/>
            <person name="Herman E.K."/>
            <person name="Lin Y.C."/>
            <person name="Napier J."/>
            <person name="Ogata H."/>
            <person name="Sarno A.F."/>
            <person name="Shmutz J."/>
            <person name="Schroeder D."/>
            <person name="de Vargas C."/>
            <person name="Verret F."/>
            <person name="von Dassow P."/>
            <person name="Valentin K."/>
            <person name="Van de Peer Y."/>
            <person name="Wheeler G."/>
            <person name="Dacks J.B."/>
            <person name="Delwiche C.F."/>
            <person name="Dyhrman S.T."/>
            <person name="Glockner G."/>
            <person name="John U."/>
            <person name="Richards T."/>
            <person name="Worden A.Z."/>
            <person name="Zhang X."/>
            <person name="Grigoriev I.V."/>
            <person name="Allen A.E."/>
            <person name="Bidle K."/>
            <person name="Borodovsky M."/>
            <person name="Bowler C."/>
            <person name="Brownlee C."/>
            <person name="Cock J.M."/>
            <person name="Elias M."/>
            <person name="Gladyshev V.N."/>
            <person name="Groth M."/>
            <person name="Guda C."/>
            <person name="Hadaegh A."/>
            <person name="Iglesias-Rodriguez M.D."/>
            <person name="Jenkins J."/>
            <person name="Jones B.M."/>
            <person name="Lawson T."/>
            <person name="Leese F."/>
            <person name="Lindquist E."/>
            <person name="Lobanov A."/>
            <person name="Lomsadze A."/>
            <person name="Malik S.B."/>
            <person name="Marsh M.E."/>
            <person name="Mackinder L."/>
            <person name="Mock T."/>
            <person name="Mueller-Roeber B."/>
            <person name="Pagarete A."/>
            <person name="Parker M."/>
            <person name="Probert I."/>
            <person name="Quesneville H."/>
            <person name="Raines C."/>
            <person name="Rensing S.A."/>
            <person name="Riano-Pachon D.M."/>
            <person name="Richier S."/>
            <person name="Rokitta S."/>
            <person name="Shiraiwa Y."/>
            <person name="Soanes D.M."/>
            <person name="van der Giezen M."/>
            <person name="Wahlund T.M."/>
            <person name="Williams B."/>
            <person name="Wilson W."/>
            <person name="Wolfe G."/>
            <person name="Wurch L.L."/>
        </authorList>
    </citation>
    <scope>NUCLEOTIDE SEQUENCE</scope>
</reference>
<evidence type="ECO:0000256" key="1">
    <source>
        <dbReference type="SAM" id="MobiDB-lite"/>
    </source>
</evidence>
<feature type="compositionally biased region" description="Gly residues" evidence="1">
    <location>
        <begin position="56"/>
        <end position="67"/>
    </location>
</feature>
<accession>A0A0D3KEU9</accession>
<evidence type="ECO:0008006" key="4">
    <source>
        <dbReference type="Google" id="ProtNLM"/>
    </source>
</evidence>
<evidence type="ECO:0000313" key="3">
    <source>
        <dbReference type="Proteomes" id="UP000013827"/>
    </source>
</evidence>
<dbReference type="RefSeq" id="XP_005786713.1">
    <property type="nucleotide sequence ID" value="XM_005786656.1"/>
</dbReference>
<dbReference type="GeneID" id="17279555"/>
<feature type="compositionally biased region" description="Basic and acidic residues" evidence="1">
    <location>
        <begin position="13"/>
        <end position="29"/>
    </location>
</feature>
<dbReference type="Proteomes" id="UP000013827">
    <property type="component" value="Unassembled WGS sequence"/>
</dbReference>
<protein>
    <recommendedName>
        <fullName evidence="4">Pinin/SDK/MemA protein domain-containing protein</fullName>
    </recommendedName>
</protein>
<dbReference type="HOGENOM" id="CLU_2009941_0_0_1"/>